<dbReference type="Proteomes" id="UP000614221">
    <property type="component" value="Unassembled WGS sequence"/>
</dbReference>
<protein>
    <submittedName>
        <fullName evidence="2">Uncharacterized protein</fullName>
    </submittedName>
</protein>
<gene>
    <name evidence="2" type="ORF">GCM10009067_33360</name>
</gene>
<proteinExistence type="predicted"/>
<evidence type="ECO:0000313" key="3">
    <source>
        <dbReference type="Proteomes" id="UP000614221"/>
    </source>
</evidence>
<evidence type="ECO:0000256" key="1">
    <source>
        <dbReference type="SAM" id="MobiDB-lite"/>
    </source>
</evidence>
<evidence type="ECO:0000313" key="2">
    <source>
        <dbReference type="EMBL" id="GGK78200.1"/>
    </source>
</evidence>
<dbReference type="EMBL" id="BMPD01000006">
    <property type="protein sequence ID" value="GGK78200.1"/>
    <property type="molecule type" value="Genomic_DNA"/>
</dbReference>
<comment type="caution">
    <text evidence="2">The sequence shown here is derived from an EMBL/GenBank/DDBJ whole genome shotgun (WGS) entry which is preliminary data.</text>
</comment>
<feature type="region of interest" description="Disordered" evidence="1">
    <location>
        <begin position="1"/>
        <end position="21"/>
    </location>
</feature>
<name>A0A830EUW7_9EURY</name>
<reference evidence="2" key="2">
    <citation type="submission" date="2020-09" db="EMBL/GenBank/DDBJ databases">
        <authorList>
            <person name="Sun Q."/>
            <person name="Ohkuma M."/>
        </authorList>
    </citation>
    <scope>NUCLEOTIDE SEQUENCE</scope>
    <source>
        <strain evidence="2">JCM 19018</strain>
    </source>
</reference>
<dbReference type="AlphaFoldDB" id="A0A830EUW7"/>
<accession>A0A830EUW7</accession>
<reference evidence="2" key="1">
    <citation type="journal article" date="2014" name="Int. J. Syst. Evol. Microbiol.">
        <title>Complete genome sequence of Corynebacterium casei LMG S-19264T (=DSM 44701T), isolated from a smear-ripened cheese.</title>
        <authorList>
            <consortium name="US DOE Joint Genome Institute (JGI-PGF)"/>
            <person name="Walter F."/>
            <person name="Albersmeier A."/>
            <person name="Kalinowski J."/>
            <person name="Ruckert C."/>
        </authorList>
    </citation>
    <scope>NUCLEOTIDE SEQUENCE</scope>
    <source>
        <strain evidence="2">JCM 19018</strain>
    </source>
</reference>
<organism evidence="2 3">
    <name type="scientific">Haloarcula sebkhae</name>
    <dbReference type="NCBI Taxonomy" id="932660"/>
    <lineage>
        <taxon>Archaea</taxon>
        <taxon>Methanobacteriati</taxon>
        <taxon>Methanobacteriota</taxon>
        <taxon>Stenosarchaea group</taxon>
        <taxon>Halobacteria</taxon>
        <taxon>Halobacteriales</taxon>
        <taxon>Haloarculaceae</taxon>
        <taxon>Haloarcula</taxon>
    </lineage>
</organism>
<sequence>MSVGQPSTVLADAERARPPQLFPDPAVPQALGFLLAYAGARSAELVAVSDDEDFQNSRLIVV</sequence>